<evidence type="ECO:0000313" key="7">
    <source>
        <dbReference type="Proteomes" id="UP000269265"/>
    </source>
</evidence>
<dbReference type="Pfam" id="PF03466">
    <property type="entry name" value="LysR_substrate"/>
    <property type="match status" value="1"/>
</dbReference>
<dbReference type="InterPro" id="IPR036390">
    <property type="entry name" value="WH_DNA-bd_sf"/>
</dbReference>
<comment type="similarity">
    <text evidence="1">Belongs to the LysR transcriptional regulatory family.</text>
</comment>
<dbReference type="InterPro" id="IPR036388">
    <property type="entry name" value="WH-like_DNA-bd_sf"/>
</dbReference>
<dbReference type="SUPFAM" id="SSF53850">
    <property type="entry name" value="Periplasmic binding protein-like II"/>
    <property type="match status" value="1"/>
</dbReference>
<dbReference type="RefSeq" id="WP_125242657.1">
    <property type="nucleotide sequence ID" value="NZ_RSED01000005.1"/>
</dbReference>
<evidence type="ECO:0000256" key="2">
    <source>
        <dbReference type="ARBA" id="ARBA00023015"/>
    </source>
</evidence>
<dbReference type="EMBL" id="RSED01000005">
    <property type="protein sequence ID" value="RRS04839.1"/>
    <property type="molecule type" value="Genomic_DNA"/>
</dbReference>
<dbReference type="CDD" id="cd08417">
    <property type="entry name" value="PBP2_Nitroaromatics_like"/>
    <property type="match status" value="1"/>
</dbReference>
<dbReference type="PROSITE" id="PS50931">
    <property type="entry name" value="HTH_LYSR"/>
    <property type="match status" value="1"/>
</dbReference>
<keyword evidence="3" id="KW-0238">DNA-binding</keyword>
<protein>
    <submittedName>
        <fullName evidence="6">LysR family transcriptional regulator</fullName>
    </submittedName>
</protein>
<keyword evidence="4" id="KW-0804">Transcription</keyword>
<evidence type="ECO:0000256" key="3">
    <source>
        <dbReference type="ARBA" id="ARBA00023125"/>
    </source>
</evidence>
<dbReference type="InterPro" id="IPR000847">
    <property type="entry name" value="LysR_HTH_N"/>
</dbReference>
<dbReference type="GO" id="GO:0003677">
    <property type="term" value="F:DNA binding"/>
    <property type="evidence" value="ECO:0007669"/>
    <property type="project" value="UniProtKB-KW"/>
</dbReference>
<dbReference type="Gene3D" id="1.10.10.10">
    <property type="entry name" value="Winged helix-like DNA-binding domain superfamily/Winged helix DNA-binding domain"/>
    <property type="match status" value="1"/>
</dbReference>
<feature type="domain" description="HTH lysR-type" evidence="5">
    <location>
        <begin position="9"/>
        <end position="66"/>
    </location>
</feature>
<name>A0A3R8S9X8_9BURK</name>
<accession>A0A3R8S9X8</accession>
<keyword evidence="7" id="KW-1185">Reference proteome</keyword>
<dbReference type="Pfam" id="PF00126">
    <property type="entry name" value="HTH_1"/>
    <property type="match status" value="1"/>
</dbReference>
<dbReference type="AlphaFoldDB" id="A0A3R8S9X8"/>
<dbReference type="Gene3D" id="3.40.190.10">
    <property type="entry name" value="Periplasmic binding protein-like II"/>
    <property type="match status" value="2"/>
</dbReference>
<dbReference type="OrthoDB" id="5495633at2"/>
<proteinExistence type="inferred from homology"/>
<keyword evidence="2" id="KW-0805">Transcription regulation</keyword>
<dbReference type="Proteomes" id="UP000269265">
    <property type="component" value="Unassembled WGS sequence"/>
</dbReference>
<evidence type="ECO:0000313" key="6">
    <source>
        <dbReference type="EMBL" id="RRS04839.1"/>
    </source>
</evidence>
<dbReference type="InterPro" id="IPR005119">
    <property type="entry name" value="LysR_subst-bd"/>
</dbReference>
<dbReference type="GO" id="GO:0003700">
    <property type="term" value="F:DNA-binding transcription factor activity"/>
    <property type="evidence" value="ECO:0007669"/>
    <property type="project" value="InterPro"/>
</dbReference>
<dbReference type="PANTHER" id="PTHR30118">
    <property type="entry name" value="HTH-TYPE TRANSCRIPTIONAL REGULATOR LEUO-RELATED"/>
    <property type="match status" value="1"/>
</dbReference>
<evidence type="ECO:0000256" key="1">
    <source>
        <dbReference type="ARBA" id="ARBA00009437"/>
    </source>
</evidence>
<organism evidence="6 7">
    <name type="scientific">Aquabacterium soli</name>
    <dbReference type="NCBI Taxonomy" id="2493092"/>
    <lineage>
        <taxon>Bacteria</taxon>
        <taxon>Pseudomonadati</taxon>
        <taxon>Pseudomonadota</taxon>
        <taxon>Betaproteobacteria</taxon>
        <taxon>Burkholderiales</taxon>
        <taxon>Aquabacterium</taxon>
    </lineage>
</organism>
<dbReference type="InterPro" id="IPR037402">
    <property type="entry name" value="YidZ_PBP2"/>
</dbReference>
<evidence type="ECO:0000256" key="4">
    <source>
        <dbReference type="ARBA" id="ARBA00023163"/>
    </source>
</evidence>
<dbReference type="PANTHER" id="PTHR30118:SF15">
    <property type="entry name" value="TRANSCRIPTIONAL REGULATORY PROTEIN"/>
    <property type="match status" value="1"/>
</dbReference>
<gene>
    <name evidence="6" type="ORF">EIP75_07585</name>
</gene>
<sequence length="313" mass="35031">MNPSPWSRLDLNLFRVFEAVHEHGGISGAARHLHLSQPAVSHALARLRRIWGDPLFVRQGNRMVPTELTRRVIKEVRAHLRGLQDCLAQAETFDPRTLDITLRLGMRDVMEAITLPPLMAHLADTAPGVRLASVRVPRGDLERLLILGEVDLVIDRQRRVAGRIKGEHLADEALAVVARRGHPALLKGLDVSAYFQQGHVMVSMQPDQADPLQAVWGALGQGERRITLRCQHYFAAAHVVAASDALLTLPRTYAERLCEALPVVMLELPVALPPLGIWMYWHTDRDGDPVHRWMRDSVSRGARQAMHALHGLR</sequence>
<evidence type="ECO:0000259" key="5">
    <source>
        <dbReference type="PROSITE" id="PS50931"/>
    </source>
</evidence>
<dbReference type="SUPFAM" id="SSF46785">
    <property type="entry name" value="Winged helix' DNA-binding domain"/>
    <property type="match status" value="1"/>
</dbReference>
<reference evidence="6 7" key="1">
    <citation type="submission" date="2018-12" db="EMBL/GenBank/DDBJ databases">
        <title>The whole draft genome of Aquabacterium sp. SJQ9.</title>
        <authorList>
            <person name="Sun L."/>
            <person name="Gao X."/>
            <person name="Chen W."/>
            <person name="Huang K."/>
        </authorList>
    </citation>
    <scope>NUCLEOTIDE SEQUENCE [LARGE SCALE GENOMIC DNA]</scope>
    <source>
        <strain evidence="6 7">SJQ9</strain>
    </source>
</reference>
<comment type="caution">
    <text evidence="6">The sequence shown here is derived from an EMBL/GenBank/DDBJ whole genome shotgun (WGS) entry which is preliminary data.</text>
</comment>
<dbReference type="InterPro" id="IPR050389">
    <property type="entry name" value="LysR-type_TF"/>
</dbReference>
<dbReference type="PRINTS" id="PR00039">
    <property type="entry name" value="HTHLYSR"/>
</dbReference>